<evidence type="ECO:0000256" key="1">
    <source>
        <dbReference type="SAM" id="MobiDB-lite"/>
    </source>
</evidence>
<reference evidence="2" key="1">
    <citation type="submission" date="2020-07" db="EMBL/GenBank/DDBJ databases">
        <title>The High-quality genome of the commercially important snow crab, Chionoecetes opilio.</title>
        <authorList>
            <person name="Jeong J.-H."/>
            <person name="Ryu S."/>
        </authorList>
    </citation>
    <scope>NUCLEOTIDE SEQUENCE</scope>
    <source>
        <strain evidence="2">MADBK_172401_WGS</strain>
        <tissue evidence="2">Digestive gland</tissue>
    </source>
</reference>
<proteinExistence type="predicted"/>
<evidence type="ECO:0000313" key="3">
    <source>
        <dbReference type="Proteomes" id="UP000770661"/>
    </source>
</evidence>
<sequence>MESSGPPFSQRAVCVGVPAPRRTRVPTAQGQVRPPRVSGPPPALSADPRTPLETAAINDTSAAASQPLGYRQPRTRGPGVATADGRMDPLQPPLNPGGSPLGTPHSNTFGATPSPTAPSARGPAPPQSNQTRALRGFGTGEKPFEPLAVETPGLLGPRSPSSSLKMGRGPITPTDGGENGNLLDQGAGSLP</sequence>
<name>A0A8J4XSV2_CHIOP</name>
<feature type="compositionally biased region" description="Polar residues" evidence="1">
    <location>
        <begin position="104"/>
        <end position="114"/>
    </location>
</feature>
<comment type="caution">
    <text evidence="2">The sequence shown here is derived from an EMBL/GenBank/DDBJ whole genome shotgun (WGS) entry which is preliminary data.</text>
</comment>
<dbReference type="AlphaFoldDB" id="A0A8J4XSV2"/>
<dbReference type="Proteomes" id="UP000770661">
    <property type="component" value="Unassembled WGS sequence"/>
</dbReference>
<feature type="region of interest" description="Disordered" evidence="1">
    <location>
        <begin position="1"/>
        <end position="191"/>
    </location>
</feature>
<evidence type="ECO:0000313" key="2">
    <source>
        <dbReference type="EMBL" id="KAG0713035.1"/>
    </source>
</evidence>
<protein>
    <submittedName>
        <fullName evidence="2">Uncharacterized protein</fullName>
    </submittedName>
</protein>
<keyword evidence="3" id="KW-1185">Reference proteome</keyword>
<gene>
    <name evidence="2" type="ORF">GWK47_017126</name>
</gene>
<organism evidence="2 3">
    <name type="scientific">Chionoecetes opilio</name>
    <name type="common">Atlantic snow crab</name>
    <name type="synonym">Cancer opilio</name>
    <dbReference type="NCBI Taxonomy" id="41210"/>
    <lineage>
        <taxon>Eukaryota</taxon>
        <taxon>Metazoa</taxon>
        <taxon>Ecdysozoa</taxon>
        <taxon>Arthropoda</taxon>
        <taxon>Crustacea</taxon>
        <taxon>Multicrustacea</taxon>
        <taxon>Malacostraca</taxon>
        <taxon>Eumalacostraca</taxon>
        <taxon>Eucarida</taxon>
        <taxon>Decapoda</taxon>
        <taxon>Pleocyemata</taxon>
        <taxon>Brachyura</taxon>
        <taxon>Eubrachyura</taxon>
        <taxon>Majoidea</taxon>
        <taxon>Majidae</taxon>
        <taxon>Chionoecetes</taxon>
    </lineage>
</organism>
<feature type="compositionally biased region" description="Low complexity" evidence="1">
    <location>
        <begin position="152"/>
        <end position="164"/>
    </location>
</feature>
<dbReference type="EMBL" id="JACEEZ010021830">
    <property type="protein sequence ID" value="KAG0713035.1"/>
    <property type="molecule type" value="Genomic_DNA"/>
</dbReference>
<accession>A0A8J4XSV2</accession>